<dbReference type="RefSeq" id="WP_193905357.1">
    <property type="nucleotide sequence ID" value="NZ_JADEXG010000008.1"/>
</dbReference>
<dbReference type="InterPro" id="IPR005467">
    <property type="entry name" value="His_kinase_dom"/>
</dbReference>
<evidence type="ECO:0000256" key="1">
    <source>
        <dbReference type="ARBA" id="ARBA00000085"/>
    </source>
</evidence>
<evidence type="ECO:0000256" key="6">
    <source>
        <dbReference type="ARBA" id="ARBA00022777"/>
    </source>
</evidence>
<keyword evidence="7" id="KW-0902">Two-component regulatory system</keyword>
<dbReference type="InterPro" id="IPR050736">
    <property type="entry name" value="Sensor_HK_Regulatory"/>
</dbReference>
<dbReference type="Proteomes" id="UP000636505">
    <property type="component" value="Unassembled WGS sequence"/>
</dbReference>
<evidence type="ECO:0000256" key="8">
    <source>
        <dbReference type="ARBA" id="ARBA00074306"/>
    </source>
</evidence>
<proteinExistence type="inferred from homology"/>
<evidence type="ECO:0000256" key="3">
    <source>
        <dbReference type="ARBA" id="ARBA00012438"/>
    </source>
</evidence>
<dbReference type="Gene3D" id="1.10.287.130">
    <property type="match status" value="1"/>
</dbReference>
<evidence type="ECO:0000256" key="2">
    <source>
        <dbReference type="ARBA" id="ARBA00006402"/>
    </source>
</evidence>
<evidence type="ECO:0000256" key="9">
    <source>
        <dbReference type="SAM" id="Coils"/>
    </source>
</evidence>
<evidence type="ECO:0000256" key="4">
    <source>
        <dbReference type="ARBA" id="ARBA00022553"/>
    </source>
</evidence>
<dbReference type="EC" id="2.7.13.3" evidence="3"/>
<dbReference type="SUPFAM" id="SSF47384">
    <property type="entry name" value="Homodimeric domain of signal transducing histidine kinase"/>
    <property type="match status" value="1"/>
</dbReference>
<dbReference type="GO" id="GO:0000155">
    <property type="term" value="F:phosphorelay sensor kinase activity"/>
    <property type="evidence" value="ECO:0007669"/>
    <property type="project" value="InterPro"/>
</dbReference>
<comment type="catalytic activity">
    <reaction evidence="1">
        <text>ATP + protein L-histidine = ADP + protein N-phospho-L-histidine.</text>
        <dbReference type="EC" id="2.7.13.3"/>
    </reaction>
</comment>
<dbReference type="AlphaFoldDB" id="A0A8J7DQK2"/>
<feature type="domain" description="Histidine kinase" evidence="11">
    <location>
        <begin position="405"/>
        <end position="642"/>
    </location>
</feature>
<accession>A0A8J7DQK2</accession>
<dbReference type="SMART" id="SM00387">
    <property type="entry name" value="HATPase_c"/>
    <property type="match status" value="1"/>
</dbReference>
<evidence type="ECO:0000313" key="13">
    <source>
        <dbReference type="Proteomes" id="UP000636505"/>
    </source>
</evidence>
<dbReference type="EMBL" id="JADEXG010000008">
    <property type="protein sequence ID" value="MBE9076699.1"/>
    <property type="molecule type" value="Genomic_DNA"/>
</dbReference>
<keyword evidence="6 12" id="KW-0418">Kinase</keyword>
<reference evidence="12" key="1">
    <citation type="submission" date="2020-10" db="EMBL/GenBank/DDBJ databases">
        <authorList>
            <person name="Castelo-Branco R."/>
            <person name="Eusebio N."/>
            <person name="Adriana R."/>
            <person name="Vieira A."/>
            <person name="Brugerolle De Fraissinette N."/>
            <person name="Rezende De Castro R."/>
            <person name="Schneider M.P."/>
            <person name="Vasconcelos V."/>
            <person name="Leao P.N."/>
        </authorList>
    </citation>
    <scope>NUCLEOTIDE SEQUENCE</scope>
    <source>
        <strain evidence="12">LEGE 07310</strain>
    </source>
</reference>
<dbReference type="InterPro" id="IPR003661">
    <property type="entry name" value="HisK_dim/P_dom"/>
</dbReference>
<dbReference type="Pfam" id="PF02518">
    <property type="entry name" value="HATPase_c"/>
    <property type="match status" value="1"/>
</dbReference>
<dbReference type="InterPro" id="IPR036097">
    <property type="entry name" value="HisK_dim/P_sf"/>
</dbReference>
<dbReference type="PROSITE" id="PS50109">
    <property type="entry name" value="HIS_KIN"/>
    <property type="match status" value="1"/>
</dbReference>
<keyword evidence="9" id="KW-0175">Coiled coil</keyword>
<dbReference type="CDD" id="cd00082">
    <property type="entry name" value="HisKA"/>
    <property type="match status" value="1"/>
</dbReference>
<dbReference type="Pfam" id="PF00512">
    <property type="entry name" value="HisKA"/>
    <property type="match status" value="1"/>
</dbReference>
<keyword evidence="13" id="KW-1185">Reference proteome</keyword>
<dbReference type="PANTHER" id="PTHR43711">
    <property type="entry name" value="TWO-COMPONENT HISTIDINE KINASE"/>
    <property type="match status" value="1"/>
</dbReference>
<dbReference type="CDD" id="cd16922">
    <property type="entry name" value="HATPase_EvgS-ArcB-TorS-like"/>
    <property type="match status" value="1"/>
</dbReference>
<dbReference type="PRINTS" id="PR00344">
    <property type="entry name" value="BCTRLSENSOR"/>
</dbReference>
<dbReference type="InterPro" id="IPR036890">
    <property type="entry name" value="HATPase_C_sf"/>
</dbReference>
<dbReference type="SMART" id="SM00388">
    <property type="entry name" value="HisKA"/>
    <property type="match status" value="1"/>
</dbReference>
<dbReference type="SUPFAM" id="SSF55874">
    <property type="entry name" value="ATPase domain of HSP90 chaperone/DNA topoisomerase II/histidine kinase"/>
    <property type="match status" value="1"/>
</dbReference>
<dbReference type="InterPro" id="IPR004358">
    <property type="entry name" value="Sig_transdc_His_kin-like_C"/>
</dbReference>
<comment type="similarity">
    <text evidence="2">In the N-terminal section; belongs to the phytochrome family.</text>
</comment>
<evidence type="ECO:0000259" key="11">
    <source>
        <dbReference type="PROSITE" id="PS50109"/>
    </source>
</evidence>
<feature type="coiled-coil region" evidence="9">
    <location>
        <begin position="368"/>
        <end position="395"/>
    </location>
</feature>
<evidence type="ECO:0000256" key="10">
    <source>
        <dbReference type="SAM" id="MobiDB-lite"/>
    </source>
</evidence>
<evidence type="ECO:0000256" key="5">
    <source>
        <dbReference type="ARBA" id="ARBA00022679"/>
    </source>
</evidence>
<keyword evidence="4" id="KW-0597">Phosphoprotein</keyword>
<feature type="compositionally biased region" description="Polar residues" evidence="10">
    <location>
        <begin position="654"/>
        <end position="668"/>
    </location>
</feature>
<dbReference type="Gene3D" id="6.10.340.10">
    <property type="match status" value="1"/>
</dbReference>
<name>A0A8J7DQK2_9CYAN</name>
<dbReference type="Gene3D" id="3.30.565.10">
    <property type="entry name" value="Histidine kinase-like ATPase, C-terminal domain"/>
    <property type="match status" value="1"/>
</dbReference>
<dbReference type="PANTHER" id="PTHR43711:SF1">
    <property type="entry name" value="HISTIDINE KINASE 1"/>
    <property type="match status" value="1"/>
</dbReference>
<keyword evidence="5" id="KW-0808">Transferase</keyword>
<organism evidence="12 13">
    <name type="scientific">Vasconcelosia minhoensis LEGE 07310</name>
    <dbReference type="NCBI Taxonomy" id="915328"/>
    <lineage>
        <taxon>Bacteria</taxon>
        <taxon>Bacillati</taxon>
        <taxon>Cyanobacteriota</taxon>
        <taxon>Cyanophyceae</taxon>
        <taxon>Nodosilineales</taxon>
        <taxon>Cymatolegaceae</taxon>
        <taxon>Vasconcelosia</taxon>
        <taxon>Vasconcelosia minhoensis</taxon>
    </lineage>
</organism>
<dbReference type="FunFam" id="3.30.565.10:FF:000010">
    <property type="entry name" value="Sensor histidine kinase RcsC"/>
    <property type="match status" value="1"/>
</dbReference>
<dbReference type="Gene3D" id="3.30.450.20">
    <property type="entry name" value="PAS domain"/>
    <property type="match status" value="1"/>
</dbReference>
<evidence type="ECO:0000256" key="7">
    <source>
        <dbReference type="ARBA" id="ARBA00023012"/>
    </source>
</evidence>
<feature type="region of interest" description="Disordered" evidence="10">
    <location>
        <begin position="646"/>
        <end position="668"/>
    </location>
</feature>
<dbReference type="InterPro" id="IPR003594">
    <property type="entry name" value="HATPase_dom"/>
</dbReference>
<protein>
    <recommendedName>
        <fullName evidence="8">Circadian input-output histidine kinase CikA</fullName>
        <ecNumber evidence="3">2.7.13.3</ecNumber>
    </recommendedName>
</protein>
<comment type="caution">
    <text evidence="12">The sequence shown here is derived from an EMBL/GenBank/DDBJ whole genome shotgun (WGS) entry which is preliminary data.</text>
</comment>
<gene>
    <name evidence="12" type="ORF">IQ241_05200</name>
</gene>
<sequence>MINRPRSFRRVLMLRILLLSIPILLIGQAMTLRKARTSLLDTARQNLSSSAARKADELVSGVQAVETNLQLLAQTEPLKQGDPAAARAAVEQLTAAATPYQIQCVELRAAQPDETSVRTCDRGLALETEKLPWSSPDPTEAPPDFAIFSPGADAQLLQNQQFESDRREALIHFTVASPVYNEAGDLRYHLIAQVSLAQREDTDPRSLVGNTVVIDSDGFIITHPDQNQVGQKIFQVRDVERLESVIGSVRAGNSKTVHLFRFLPEQGEWLAGYAGANIPIRPDRQSTWTVLAVTPLNQALYGLKDIRDVLILLTLGLLSANALLAIYIARGLSLPIERLIRYAQAVDDTSEVKPAPRSHEIWELDYLGDMIEQMLERLKTNLVQLRQAWQDAKLASQLKNEFLANTSHELRTPLNAIIGSIQIVRDGYCDSHDEEMEFLEKADSAARHLLEIIRDILDVGKIEAGTVHLHFELIDLRRLLQDVLDMQTLQIQQKGLNLVRPELPEPIMVKVDRSRFRQVLLNVVNNAIKFTDQGSISVLVESTAAAATSTDPEAADGLTLLTLPQVKIIIRDTGIGIAPEQQHKLFQPFVMVDGSYTRAYEGTGLGLAISRNLMQLMQGDIELWSEGVGQGTTVIIRLPIRTADAHRLEPESPSGASESQALIGSSEL</sequence>
<evidence type="ECO:0000313" key="12">
    <source>
        <dbReference type="EMBL" id="MBE9076699.1"/>
    </source>
</evidence>